<dbReference type="Proteomes" id="UP000803844">
    <property type="component" value="Unassembled WGS sequence"/>
</dbReference>
<gene>
    <name evidence="2" type="ORF">M406DRAFT_64512</name>
</gene>
<comment type="caution">
    <text evidence="2">The sequence shown here is derived from an EMBL/GenBank/DDBJ whole genome shotgun (WGS) entry which is preliminary data.</text>
</comment>
<name>A0A9P4XZ40_CRYP1</name>
<sequence length="78" mass="8922">MDSDVTAPDCTQQRQGIKPLCQGEATRPPRPTLPTDKQTRGRAQAQRQWTQLRSRSEFDAFRTRSGRISRPPVRWSVA</sequence>
<dbReference type="EMBL" id="MU032349">
    <property type="protein sequence ID" value="KAF3763559.1"/>
    <property type="molecule type" value="Genomic_DNA"/>
</dbReference>
<dbReference type="AlphaFoldDB" id="A0A9P4XZ40"/>
<evidence type="ECO:0000256" key="1">
    <source>
        <dbReference type="SAM" id="MobiDB-lite"/>
    </source>
</evidence>
<feature type="region of interest" description="Disordered" evidence="1">
    <location>
        <begin position="1"/>
        <end position="78"/>
    </location>
</feature>
<protein>
    <submittedName>
        <fullName evidence="2">Uncharacterized protein</fullName>
    </submittedName>
</protein>
<proteinExistence type="predicted"/>
<keyword evidence="3" id="KW-1185">Reference proteome</keyword>
<dbReference type="RefSeq" id="XP_040774520.1">
    <property type="nucleotide sequence ID" value="XM_040924883.1"/>
</dbReference>
<evidence type="ECO:0000313" key="2">
    <source>
        <dbReference type="EMBL" id="KAF3763559.1"/>
    </source>
</evidence>
<evidence type="ECO:0000313" key="3">
    <source>
        <dbReference type="Proteomes" id="UP000803844"/>
    </source>
</evidence>
<dbReference type="GeneID" id="63842012"/>
<reference evidence="2" key="1">
    <citation type="journal article" date="2020" name="Phytopathology">
        <title>Genome sequence of the chestnut blight fungus Cryphonectria parasitica EP155: A fundamental resource for an archetypical invasive plant pathogen.</title>
        <authorList>
            <person name="Crouch J.A."/>
            <person name="Dawe A."/>
            <person name="Aerts A."/>
            <person name="Barry K."/>
            <person name="Churchill A.C.L."/>
            <person name="Grimwood J."/>
            <person name="Hillman B."/>
            <person name="Milgroom M.G."/>
            <person name="Pangilinan J."/>
            <person name="Smith M."/>
            <person name="Salamov A."/>
            <person name="Schmutz J."/>
            <person name="Yadav J."/>
            <person name="Grigoriev I.V."/>
            <person name="Nuss D."/>
        </authorList>
    </citation>
    <scope>NUCLEOTIDE SEQUENCE</scope>
    <source>
        <strain evidence="2">EP155</strain>
    </source>
</reference>
<organism evidence="2 3">
    <name type="scientific">Cryphonectria parasitica (strain ATCC 38755 / EP155)</name>
    <dbReference type="NCBI Taxonomy" id="660469"/>
    <lineage>
        <taxon>Eukaryota</taxon>
        <taxon>Fungi</taxon>
        <taxon>Dikarya</taxon>
        <taxon>Ascomycota</taxon>
        <taxon>Pezizomycotina</taxon>
        <taxon>Sordariomycetes</taxon>
        <taxon>Sordariomycetidae</taxon>
        <taxon>Diaporthales</taxon>
        <taxon>Cryphonectriaceae</taxon>
        <taxon>Cryphonectria-Endothia species complex</taxon>
        <taxon>Cryphonectria</taxon>
    </lineage>
</organism>
<accession>A0A9P4XZ40</accession>
<dbReference type="OrthoDB" id="5413908at2759"/>